<organism evidence="9 10">
    <name type="scientific">Psychromarinibacter halotolerans</name>
    <dbReference type="NCBI Taxonomy" id="1775175"/>
    <lineage>
        <taxon>Bacteria</taxon>
        <taxon>Pseudomonadati</taxon>
        <taxon>Pseudomonadota</taxon>
        <taxon>Alphaproteobacteria</taxon>
        <taxon>Rhodobacterales</taxon>
        <taxon>Paracoccaceae</taxon>
        <taxon>Psychromarinibacter</taxon>
    </lineage>
</organism>
<keyword evidence="4" id="KW-0799">Topoisomerase</keyword>
<evidence type="ECO:0000313" key="10">
    <source>
        <dbReference type="Proteomes" id="UP001595632"/>
    </source>
</evidence>
<comment type="caution">
    <text evidence="9">The sequence shown here is derived from an EMBL/GenBank/DDBJ whole genome shotgun (WGS) entry which is preliminary data.</text>
</comment>
<evidence type="ECO:0000256" key="5">
    <source>
        <dbReference type="ARBA" id="ARBA00023125"/>
    </source>
</evidence>
<dbReference type="InterPro" id="IPR049331">
    <property type="entry name" value="Top1B_N_bact"/>
</dbReference>
<dbReference type="InterPro" id="IPR013500">
    <property type="entry name" value="TopoI_cat_euk"/>
</dbReference>
<dbReference type="PRINTS" id="PR00416">
    <property type="entry name" value="EUTPISMRASEI"/>
</dbReference>
<evidence type="ECO:0000313" key="9">
    <source>
        <dbReference type="EMBL" id="MFC3145952.1"/>
    </source>
</evidence>
<evidence type="ECO:0000256" key="6">
    <source>
        <dbReference type="ARBA" id="ARBA00023235"/>
    </source>
</evidence>
<keyword evidence="6" id="KW-0413">Isomerase</keyword>
<dbReference type="Pfam" id="PF21338">
    <property type="entry name" value="Top1B_N_bact"/>
    <property type="match status" value="1"/>
</dbReference>
<dbReference type="Gene3D" id="1.10.132.120">
    <property type="match status" value="1"/>
</dbReference>
<protein>
    <recommendedName>
        <fullName evidence="3">DNA topoisomerase</fullName>
        <ecNumber evidence="3">5.6.2.1</ecNumber>
    </recommendedName>
</protein>
<dbReference type="SUPFAM" id="SSF56349">
    <property type="entry name" value="DNA breaking-rejoining enzymes"/>
    <property type="match status" value="1"/>
</dbReference>
<reference evidence="10" key="1">
    <citation type="journal article" date="2019" name="Int. J. Syst. Evol. Microbiol.">
        <title>The Global Catalogue of Microorganisms (GCM) 10K type strain sequencing project: providing services to taxonomists for standard genome sequencing and annotation.</title>
        <authorList>
            <consortium name="The Broad Institute Genomics Platform"/>
            <consortium name="The Broad Institute Genome Sequencing Center for Infectious Disease"/>
            <person name="Wu L."/>
            <person name="Ma J."/>
        </authorList>
    </citation>
    <scope>NUCLEOTIDE SEQUENCE [LARGE SCALE GENOMIC DNA]</scope>
    <source>
        <strain evidence="10">KCTC 52366</strain>
    </source>
</reference>
<dbReference type="RefSeq" id="WP_275635182.1">
    <property type="nucleotide sequence ID" value="NZ_JARGYD010000022.1"/>
</dbReference>
<sequence>MTGPIPRAAGLPDAGAGLCYFPDDRPGISRIRRGKGFSYRSPDGTTIRDTAERKRIALIAVPPAYERVWISPLSNGHLQATGRDARGRKQYRYHPDWTAQRAARKYAQLAAFGETLPRLRARIAEGLRAAPGSQDLAVAAVLALLDRAAIRVGGVDYARDNESYGATTLLPDHVRFGKDGVTLDFPGKGGTQITCRLHGKRLERALHKVHDLPGAELISWIDEDGQPRGVRSDQVNALIAEVCGEGMTAKTFRTWNGTHAAFSCACRLDAPRIADLTEAAAERLGNTPAIARTSYVHPEVIALAGAEDRSRRLSRLKPKDRHGLKAGEAELIAFLE</sequence>
<proteinExistence type="inferred from homology"/>
<dbReference type="PROSITE" id="PS52038">
    <property type="entry name" value="TOPO_IB_2"/>
    <property type="match status" value="1"/>
</dbReference>
<dbReference type="Proteomes" id="UP001595632">
    <property type="component" value="Unassembled WGS sequence"/>
</dbReference>
<gene>
    <name evidence="9" type="ORF">ACFOGP_24740</name>
</gene>
<dbReference type="EMBL" id="JBHRTB010000010">
    <property type="protein sequence ID" value="MFC3145952.1"/>
    <property type="molecule type" value="Genomic_DNA"/>
</dbReference>
<dbReference type="InterPro" id="IPR001631">
    <property type="entry name" value="TopoI"/>
</dbReference>
<dbReference type="InterPro" id="IPR014711">
    <property type="entry name" value="TopoI_cat_a-hlx-sub_euk"/>
</dbReference>
<dbReference type="Gene3D" id="3.90.15.10">
    <property type="entry name" value="Topoisomerase I, Chain A, domain 3"/>
    <property type="match status" value="1"/>
</dbReference>
<dbReference type="EC" id="5.6.2.1" evidence="3"/>
<comment type="similarity">
    <text evidence="2">Belongs to the type IB topoisomerase family.</text>
</comment>
<comment type="catalytic activity">
    <reaction evidence="1">
        <text>ATP-independent breakage of single-stranded DNA, followed by passage and rejoining.</text>
        <dbReference type="EC" id="5.6.2.1"/>
    </reaction>
</comment>
<feature type="domain" description="DNA topoisomerase I catalytic core eukaryotic-type" evidence="7">
    <location>
        <begin position="99"/>
        <end position="260"/>
    </location>
</feature>
<keyword evidence="10" id="KW-1185">Reference proteome</keyword>
<dbReference type="Pfam" id="PF01028">
    <property type="entry name" value="Topoisom_I"/>
    <property type="match status" value="1"/>
</dbReference>
<evidence type="ECO:0000256" key="2">
    <source>
        <dbReference type="ARBA" id="ARBA00006645"/>
    </source>
</evidence>
<dbReference type="Gene3D" id="3.30.66.10">
    <property type="entry name" value="DNA topoisomerase I domain"/>
    <property type="match status" value="1"/>
</dbReference>
<name>A0ABV7GXD6_9RHOB</name>
<dbReference type="InterPro" id="IPR011010">
    <property type="entry name" value="DNA_brk_join_enz"/>
</dbReference>
<evidence type="ECO:0000256" key="1">
    <source>
        <dbReference type="ARBA" id="ARBA00000213"/>
    </source>
</evidence>
<evidence type="ECO:0000256" key="4">
    <source>
        <dbReference type="ARBA" id="ARBA00023029"/>
    </source>
</evidence>
<dbReference type="InterPro" id="IPR035447">
    <property type="entry name" value="DNA_topo_I_N_sf"/>
</dbReference>
<accession>A0ABV7GXD6</accession>
<evidence type="ECO:0000256" key="3">
    <source>
        <dbReference type="ARBA" id="ARBA00012891"/>
    </source>
</evidence>
<keyword evidence="5" id="KW-0238">DNA-binding</keyword>
<evidence type="ECO:0000259" key="8">
    <source>
        <dbReference type="Pfam" id="PF21338"/>
    </source>
</evidence>
<evidence type="ECO:0000259" key="7">
    <source>
        <dbReference type="Pfam" id="PF01028"/>
    </source>
</evidence>
<dbReference type="SUPFAM" id="SSF55869">
    <property type="entry name" value="DNA topoisomerase I domain"/>
    <property type="match status" value="1"/>
</dbReference>
<feature type="domain" description="DNA topoisomerase IB N-terminal" evidence="8">
    <location>
        <begin position="36"/>
        <end position="84"/>
    </location>
</feature>